<dbReference type="AlphaFoldDB" id="A0A4U1CKS6"/>
<name>A0A4U1CKS6_9SPHI</name>
<dbReference type="EMBL" id="SWBR01000004">
    <property type="protein sequence ID" value="TKC06799.1"/>
    <property type="molecule type" value="Genomic_DNA"/>
</dbReference>
<dbReference type="Pfam" id="PF13884">
    <property type="entry name" value="Peptidase_S74"/>
    <property type="match status" value="1"/>
</dbReference>
<feature type="domain" description="Peptidase S74" evidence="3">
    <location>
        <begin position="299"/>
        <end position="472"/>
    </location>
</feature>
<keyword evidence="5" id="KW-1185">Reference proteome</keyword>
<evidence type="ECO:0000256" key="2">
    <source>
        <dbReference type="SAM" id="SignalP"/>
    </source>
</evidence>
<evidence type="ECO:0000256" key="1">
    <source>
        <dbReference type="SAM" id="Coils"/>
    </source>
</evidence>
<feature type="coiled-coil region" evidence="1">
    <location>
        <begin position="458"/>
        <end position="492"/>
    </location>
</feature>
<reference evidence="4 5" key="1">
    <citation type="submission" date="2019-04" db="EMBL/GenBank/DDBJ databases">
        <title>Pedobacter sp. RP-3-22 sp. nov., isolated from Arctic soil.</title>
        <authorList>
            <person name="Dahal R.H."/>
            <person name="Kim D.-U."/>
        </authorList>
    </citation>
    <scope>NUCLEOTIDE SEQUENCE [LARGE SCALE GENOMIC DNA]</scope>
    <source>
        <strain evidence="4 5">RP-3-22</strain>
    </source>
</reference>
<dbReference type="InterPro" id="IPR030392">
    <property type="entry name" value="S74_ICA"/>
</dbReference>
<dbReference type="RefSeq" id="WP_136843151.1">
    <property type="nucleotide sequence ID" value="NZ_SWBR01000004.1"/>
</dbReference>
<evidence type="ECO:0000313" key="4">
    <source>
        <dbReference type="EMBL" id="TKC06799.1"/>
    </source>
</evidence>
<sequence>MKTLASSCIILLLLSSYQLLAQQPDSALYIDRSGNTVLGANLILKGGQVLLKNGSNAWLKAGNDNIIFGTNQLTFGNGNNVTWLKASNNGFTLGNNQTGFKLNFNDIGMYTTNQDLNFTITGPGNMYFKTNGNFAMNINADGNVGINRKGTNPVNRLEIGGALHMDGNPIYFRQGTTDQSDYIKWTGVNPADEYAYDKIRISGWNGVELGVTSSNSTALSVSRAGFVGIGVNAQFPLHVTNIKGGSTQGYTQNAEAFALGYRVLTHYPTARNFSTCSIFAEGDVVSRNAFVSTSSSIYSDIRLKKDIILSSSAEDLEKIKQIEIVNYKMIDTIADHKIYKKVIAQQVEKVYPRAVGVGFSTLPNVFELATAIVAQKDSLFTISITKTKDLKIGDKVELKCEPAQDVNVEVIAIAKYNITVKSATALNEQKSVFVYGTIASNVLTVDYDAISMLNVSATQELAKMVAALQKQVVQLKTQNVAMAIENEKLKKEQANTNGNILARLAQLEGSKNKTSQQVMLAVKK</sequence>
<gene>
    <name evidence="4" type="ORF">FA048_16510</name>
</gene>
<evidence type="ECO:0000259" key="3">
    <source>
        <dbReference type="PROSITE" id="PS51688"/>
    </source>
</evidence>
<organism evidence="4 5">
    <name type="scientific">Pedobacter polaris</name>
    <dbReference type="NCBI Taxonomy" id="2571273"/>
    <lineage>
        <taxon>Bacteria</taxon>
        <taxon>Pseudomonadati</taxon>
        <taxon>Bacteroidota</taxon>
        <taxon>Sphingobacteriia</taxon>
        <taxon>Sphingobacteriales</taxon>
        <taxon>Sphingobacteriaceae</taxon>
        <taxon>Pedobacter</taxon>
    </lineage>
</organism>
<feature type="signal peptide" evidence="2">
    <location>
        <begin position="1"/>
        <end position="21"/>
    </location>
</feature>
<dbReference type="Proteomes" id="UP000309488">
    <property type="component" value="Unassembled WGS sequence"/>
</dbReference>
<dbReference type="OrthoDB" id="9793307at2"/>
<comment type="caution">
    <text evidence="4">The sequence shown here is derived from an EMBL/GenBank/DDBJ whole genome shotgun (WGS) entry which is preliminary data.</text>
</comment>
<proteinExistence type="predicted"/>
<dbReference type="PROSITE" id="PS51688">
    <property type="entry name" value="ICA"/>
    <property type="match status" value="1"/>
</dbReference>
<protein>
    <recommendedName>
        <fullName evidence="3">Peptidase S74 domain-containing protein</fullName>
    </recommendedName>
</protein>
<keyword evidence="2" id="KW-0732">Signal</keyword>
<evidence type="ECO:0000313" key="5">
    <source>
        <dbReference type="Proteomes" id="UP000309488"/>
    </source>
</evidence>
<accession>A0A4U1CKS6</accession>
<keyword evidence="1" id="KW-0175">Coiled coil</keyword>
<feature type="chain" id="PRO_5020583603" description="Peptidase S74 domain-containing protein" evidence="2">
    <location>
        <begin position="22"/>
        <end position="524"/>
    </location>
</feature>